<reference evidence="1 2" key="1">
    <citation type="submission" date="2019-10" db="EMBL/GenBank/DDBJ databases">
        <title>Genomic and transcriptomic insights into the perfect genentic adaptation of a filamentous nitrogen-fixing cyanobacterium to rice fields.</title>
        <authorList>
            <person name="Chen Z."/>
        </authorList>
    </citation>
    <scope>NUCLEOTIDE SEQUENCE [LARGE SCALE GENOMIC DNA]</scope>
    <source>
        <strain evidence="1">CCNUC1</strain>
    </source>
</reference>
<proteinExistence type="predicted"/>
<keyword evidence="2" id="KW-1185">Reference proteome</keyword>
<evidence type="ECO:0000313" key="2">
    <source>
        <dbReference type="Proteomes" id="UP000326678"/>
    </source>
</evidence>
<dbReference type="Proteomes" id="UP000326678">
    <property type="component" value="Chromosome Gxm1"/>
</dbReference>
<organism evidence="1 2">
    <name type="scientific">Nostoc sphaeroides CCNUC1</name>
    <dbReference type="NCBI Taxonomy" id="2653204"/>
    <lineage>
        <taxon>Bacteria</taxon>
        <taxon>Bacillati</taxon>
        <taxon>Cyanobacteriota</taxon>
        <taxon>Cyanophyceae</taxon>
        <taxon>Nostocales</taxon>
        <taxon>Nostocaceae</taxon>
        <taxon>Nostoc</taxon>
    </lineage>
</organism>
<protein>
    <submittedName>
        <fullName evidence="1">Uncharacterized protein</fullName>
    </submittedName>
</protein>
<dbReference type="EMBL" id="CP045226">
    <property type="protein sequence ID" value="QFS47346.1"/>
    <property type="molecule type" value="Genomic_DNA"/>
</dbReference>
<gene>
    <name evidence="1" type="ORF">GXM_04836</name>
</gene>
<sequence length="52" mass="5920">MSVRVASRREAKPNVFVGFRASTQPTNRGIFRFGEVIAIREIVFCFTTQRAT</sequence>
<name>A0A5P8W4Z1_9NOSO</name>
<dbReference type="KEGG" id="nsh:GXM_04836"/>
<accession>A0A5P8W4Z1</accession>
<evidence type="ECO:0000313" key="1">
    <source>
        <dbReference type="EMBL" id="QFS47346.1"/>
    </source>
</evidence>
<dbReference type="AlphaFoldDB" id="A0A5P8W4Z1"/>